<dbReference type="RefSeq" id="WP_341468344.1">
    <property type="nucleotide sequence ID" value="NZ_CP128399.1"/>
</dbReference>
<evidence type="ECO:0000313" key="3">
    <source>
        <dbReference type="EMBL" id="WJW66458.1"/>
    </source>
</evidence>
<dbReference type="EMBL" id="CP128399">
    <property type="protein sequence ID" value="WJW66458.1"/>
    <property type="molecule type" value="Genomic_DNA"/>
</dbReference>
<gene>
    <name evidence="2" type="ORF">HXX08_01695</name>
    <name evidence="3" type="ORF">OZ401_002259</name>
</gene>
<evidence type="ECO:0000259" key="1">
    <source>
        <dbReference type="Pfam" id="PF13460"/>
    </source>
</evidence>
<evidence type="ECO:0000313" key="2">
    <source>
        <dbReference type="EMBL" id="NWJ44567.1"/>
    </source>
</evidence>
<name>A0A8T7LUM8_9CHLR</name>
<dbReference type="Proteomes" id="UP001431572">
    <property type="component" value="Chromosome 1"/>
</dbReference>
<dbReference type="InterPro" id="IPR051207">
    <property type="entry name" value="ComplexI_NDUFA9_subunit"/>
</dbReference>
<dbReference type="EMBL" id="JACATZ010000001">
    <property type="protein sequence ID" value="NWJ44567.1"/>
    <property type="molecule type" value="Genomic_DNA"/>
</dbReference>
<reference evidence="3" key="2">
    <citation type="journal article" date="2024" name="Nature">
        <title>Anoxygenic phototroph of the Chloroflexota uses a type I reaction centre.</title>
        <authorList>
            <person name="Tsuji J.M."/>
            <person name="Shaw N.A."/>
            <person name="Nagashima S."/>
            <person name="Venkiteswaran J.J."/>
            <person name="Schiff S.L."/>
            <person name="Watanabe T."/>
            <person name="Fukui M."/>
            <person name="Hanada S."/>
            <person name="Tank M."/>
            <person name="Neufeld J.D."/>
        </authorList>
    </citation>
    <scope>NUCLEOTIDE SEQUENCE</scope>
    <source>
        <strain evidence="3">L227-S17</strain>
    </source>
</reference>
<dbReference type="AlphaFoldDB" id="A0A8T7LUM8"/>
<sequence>MKLVIGSTGFIGRALVKALVERYPGQVRALVRQNSKLLELAQLPGLELVVGDILDRESLTNAMKGVDTLFYFAALTANIKNKENIYWRINAEGTYNAIEAAAQAGVKRLVLCNGLGTIKSTPGSYMRTRWEMEEAARQSTIPWTILQPGVVFGTGSEFFESQARIIKKAPIAAMIGGSKIRFQPVYVGDVVRAAVEASERTDKIGKTIELVGAENYTYKELIDLILVTIKKKRLKMSVPLWAAWIGATIFNLLPKPPLTPALVEMFSFDNVAADPNVIEHEFGFKPSPLIPYLEKHGIRF</sequence>
<dbReference type="SUPFAM" id="SSF51735">
    <property type="entry name" value="NAD(P)-binding Rossmann-fold domains"/>
    <property type="match status" value="1"/>
</dbReference>
<protein>
    <submittedName>
        <fullName evidence="2">NAD(P)H-binding protein</fullName>
    </submittedName>
</protein>
<proteinExistence type="predicted"/>
<dbReference type="GO" id="GO:0044877">
    <property type="term" value="F:protein-containing complex binding"/>
    <property type="evidence" value="ECO:0007669"/>
    <property type="project" value="TreeGrafter"/>
</dbReference>
<dbReference type="Pfam" id="PF13460">
    <property type="entry name" value="NAD_binding_10"/>
    <property type="match status" value="1"/>
</dbReference>
<dbReference type="PANTHER" id="PTHR12126">
    <property type="entry name" value="NADH-UBIQUINONE OXIDOREDUCTASE 39 KDA SUBUNIT-RELATED"/>
    <property type="match status" value="1"/>
</dbReference>
<evidence type="ECO:0000313" key="5">
    <source>
        <dbReference type="Proteomes" id="UP001431572"/>
    </source>
</evidence>
<evidence type="ECO:0000313" key="4">
    <source>
        <dbReference type="Proteomes" id="UP000521676"/>
    </source>
</evidence>
<accession>A0A8T7LUM8</accession>
<reference evidence="2 4" key="1">
    <citation type="submission" date="2020-06" db="EMBL/GenBank/DDBJ databases">
        <title>Anoxygenic phototrophic Chloroflexota member uses a Type I reaction center.</title>
        <authorList>
            <person name="Tsuji J.M."/>
            <person name="Shaw N.A."/>
            <person name="Nagashima S."/>
            <person name="Venkiteswaran J."/>
            <person name="Schiff S.L."/>
            <person name="Hanada S."/>
            <person name="Tank M."/>
            <person name="Neufeld J.D."/>
        </authorList>
    </citation>
    <scope>NUCLEOTIDE SEQUENCE [LARGE SCALE GENOMIC DNA]</scope>
    <source>
        <strain evidence="2">L227-S17</strain>
    </source>
</reference>
<feature type="domain" description="NAD(P)-binding" evidence="1">
    <location>
        <begin position="6"/>
        <end position="150"/>
    </location>
</feature>
<organism evidence="2 4">
    <name type="scientific">Candidatus Chlorohelix allophototropha</name>
    <dbReference type="NCBI Taxonomy" id="3003348"/>
    <lineage>
        <taxon>Bacteria</taxon>
        <taxon>Bacillati</taxon>
        <taxon>Chloroflexota</taxon>
        <taxon>Chloroflexia</taxon>
        <taxon>Candidatus Chloroheliales</taxon>
        <taxon>Candidatus Chloroheliaceae</taxon>
        <taxon>Candidatus Chlorohelix</taxon>
    </lineage>
</organism>
<keyword evidence="5" id="KW-1185">Reference proteome</keyword>
<dbReference type="InterPro" id="IPR036291">
    <property type="entry name" value="NAD(P)-bd_dom_sf"/>
</dbReference>
<dbReference type="Gene3D" id="3.40.50.720">
    <property type="entry name" value="NAD(P)-binding Rossmann-like Domain"/>
    <property type="match status" value="1"/>
</dbReference>
<dbReference type="Proteomes" id="UP000521676">
    <property type="component" value="Unassembled WGS sequence"/>
</dbReference>
<dbReference type="PANTHER" id="PTHR12126:SF11">
    <property type="entry name" value="NADH DEHYDROGENASE [UBIQUINONE] 1 ALPHA SUBCOMPLEX SUBUNIT 9, MITOCHONDRIAL"/>
    <property type="match status" value="1"/>
</dbReference>
<dbReference type="InterPro" id="IPR016040">
    <property type="entry name" value="NAD(P)-bd_dom"/>
</dbReference>